<dbReference type="InParanoid" id="A0A165JAB1"/>
<feature type="compositionally biased region" description="Basic residues" evidence="1">
    <location>
        <begin position="370"/>
        <end position="380"/>
    </location>
</feature>
<dbReference type="Proteomes" id="UP000076842">
    <property type="component" value="Unassembled WGS sequence"/>
</dbReference>
<dbReference type="EMBL" id="KV423922">
    <property type="protein sequence ID" value="KZT61584.1"/>
    <property type="molecule type" value="Genomic_DNA"/>
</dbReference>
<keyword evidence="4" id="KW-1185">Reference proteome</keyword>
<keyword evidence="2" id="KW-0812">Transmembrane</keyword>
<feature type="region of interest" description="Disordered" evidence="1">
    <location>
        <begin position="204"/>
        <end position="380"/>
    </location>
</feature>
<feature type="compositionally biased region" description="Gly residues" evidence="1">
    <location>
        <begin position="308"/>
        <end position="327"/>
    </location>
</feature>
<proteinExistence type="predicted"/>
<feature type="compositionally biased region" description="Pro residues" evidence="1">
    <location>
        <begin position="240"/>
        <end position="252"/>
    </location>
</feature>
<feature type="transmembrane region" description="Helical" evidence="2">
    <location>
        <begin position="28"/>
        <end position="45"/>
    </location>
</feature>
<dbReference type="OrthoDB" id="10616854at2759"/>
<keyword evidence="2" id="KW-0472">Membrane</keyword>
<accession>A0A165JAB1</accession>
<dbReference type="AlphaFoldDB" id="A0A165JAB1"/>
<feature type="transmembrane region" description="Helical" evidence="2">
    <location>
        <begin position="52"/>
        <end position="73"/>
    </location>
</feature>
<sequence>MPPLSPKSASSQLPTAPATLRSELLRPYIYLPLLLSLLLLALSLWDQSRYTLSLLSPVLFLWSTVLLPLPAWAHLLWLAARGGWGWWDGYRELVRVTMYEAVAFLLLWPVLEDVRQAVRAVVPLLPRRAERKGLELRIVWGWALAQVARAAAWALGKVAGVSRVSGDAYRKALAGEGAAADRSGFLAARLDSIIRATTSLSLTSSTSASVPSPEDGAPAHSPSKRKPGRPRRMTANPYSLAPPPLHIPPSHPAHPAQPAQAHQSPPSLKVAAAAAAAARKYRLPASPPSSDRELPASGSASAVEQHGHGYGHGHGYPEGAEPGGGGAKTTPERRYPRRTKMSVDMGRTPEPVLRELREVKLEEEGVSPVKRGRGRPRKNA</sequence>
<evidence type="ECO:0000313" key="3">
    <source>
        <dbReference type="EMBL" id="KZT61584.1"/>
    </source>
</evidence>
<evidence type="ECO:0000256" key="1">
    <source>
        <dbReference type="SAM" id="MobiDB-lite"/>
    </source>
</evidence>
<name>A0A165JAB1_9BASI</name>
<feature type="compositionally biased region" description="Basic and acidic residues" evidence="1">
    <location>
        <begin position="352"/>
        <end position="363"/>
    </location>
</feature>
<organism evidence="3 4">
    <name type="scientific">Calocera cornea HHB12733</name>
    <dbReference type="NCBI Taxonomy" id="1353952"/>
    <lineage>
        <taxon>Eukaryota</taxon>
        <taxon>Fungi</taxon>
        <taxon>Dikarya</taxon>
        <taxon>Basidiomycota</taxon>
        <taxon>Agaricomycotina</taxon>
        <taxon>Dacrymycetes</taxon>
        <taxon>Dacrymycetales</taxon>
        <taxon>Dacrymycetaceae</taxon>
        <taxon>Calocera</taxon>
    </lineage>
</organism>
<reference evidence="3 4" key="1">
    <citation type="journal article" date="2016" name="Mol. Biol. Evol.">
        <title>Comparative Genomics of Early-Diverging Mushroom-Forming Fungi Provides Insights into the Origins of Lignocellulose Decay Capabilities.</title>
        <authorList>
            <person name="Nagy L.G."/>
            <person name="Riley R."/>
            <person name="Tritt A."/>
            <person name="Adam C."/>
            <person name="Daum C."/>
            <person name="Floudas D."/>
            <person name="Sun H."/>
            <person name="Yadav J.S."/>
            <person name="Pangilinan J."/>
            <person name="Larsson K.H."/>
            <person name="Matsuura K."/>
            <person name="Barry K."/>
            <person name="Labutti K."/>
            <person name="Kuo R."/>
            <person name="Ohm R.A."/>
            <person name="Bhattacharya S.S."/>
            <person name="Shirouzu T."/>
            <person name="Yoshinaga Y."/>
            <person name="Martin F.M."/>
            <person name="Grigoriev I.V."/>
            <person name="Hibbett D.S."/>
        </authorList>
    </citation>
    <scope>NUCLEOTIDE SEQUENCE [LARGE SCALE GENOMIC DNA]</scope>
    <source>
        <strain evidence="3 4">HHB12733</strain>
    </source>
</reference>
<evidence type="ECO:0000313" key="4">
    <source>
        <dbReference type="Proteomes" id="UP000076842"/>
    </source>
</evidence>
<keyword evidence="2" id="KW-1133">Transmembrane helix</keyword>
<feature type="compositionally biased region" description="Low complexity" evidence="1">
    <location>
        <begin position="253"/>
        <end position="278"/>
    </location>
</feature>
<protein>
    <submittedName>
        <fullName evidence="3">Uncharacterized protein</fullName>
    </submittedName>
</protein>
<gene>
    <name evidence="3" type="ORF">CALCODRAFT_506148</name>
</gene>
<evidence type="ECO:0000256" key="2">
    <source>
        <dbReference type="SAM" id="Phobius"/>
    </source>
</evidence>
<feature type="compositionally biased region" description="Basic residues" evidence="1">
    <location>
        <begin position="222"/>
        <end position="232"/>
    </location>
</feature>